<organism evidence="1 2">
    <name type="scientific">Pantoea alhagi</name>
    <dbReference type="NCBI Taxonomy" id="1891675"/>
    <lineage>
        <taxon>Bacteria</taxon>
        <taxon>Pseudomonadati</taxon>
        <taxon>Pseudomonadota</taxon>
        <taxon>Gammaproteobacteria</taxon>
        <taxon>Enterobacterales</taxon>
        <taxon>Erwiniaceae</taxon>
        <taxon>Pantoea</taxon>
    </lineage>
</organism>
<sequence length="72" mass="7993">MSWLSEDVEHDSEFLALVGRAVLALAQERRALSYDALCSRLGGLADNADDDEMIISCWRARQLLKNSVGLVK</sequence>
<name>A0A1W6B9C4_9GAMM</name>
<dbReference type="AlphaFoldDB" id="A0A1W6B9C4"/>
<gene>
    <name evidence="1" type="ORF">B1H58_17475</name>
</gene>
<proteinExistence type="predicted"/>
<dbReference type="STRING" id="1891675.B1H58_17475"/>
<dbReference type="KEGG" id="palh:B1H58_17475"/>
<reference evidence="1 2" key="1">
    <citation type="submission" date="2017-02" db="EMBL/GenBank/DDBJ databases">
        <title>Complete genome sequence of the drought resistance-promoting endophyte Pantoea alhagi LTYR-11Z.</title>
        <authorList>
            <person name="Zhang L."/>
        </authorList>
    </citation>
    <scope>NUCLEOTIDE SEQUENCE [LARGE SCALE GENOMIC DNA]</scope>
    <source>
        <strain evidence="1 2">LTYR-11Z</strain>
    </source>
</reference>
<accession>A0A1W6B9C4</accession>
<evidence type="ECO:0000313" key="1">
    <source>
        <dbReference type="EMBL" id="ARJ43659.1"/>
    </source>
</evidence>
<dbReference type="Proteomes" id="UP000192900">
    <property type="component" value="Chromosome"/>
</dbReference>
<protein>
    <submittedName>
        <fullName evidence="1">Uncharacterized protein</fullName>
    </submittedName>
</protein>
<keyword evidence="2" id="KW-1185">Reference proteome</keyword>
<dbReference type="EMBL" id="CP019706">
    <property type="protein sequence ID" value="ARJ43659.1"/>
    <property type="molecule type" value="Genomic_DNA"/>
</dbReference>
<evidence type="ECO:0000313" key="2">
    <source>
        <dbReference type="Proteomes" id="UP000192900"/>
    </source>
</evidence>